<dbReference type="EMBL" id="SNXW01000001">
    <property type="protein sequence ID" value="TDP88513.1"/>
    <property type="molecule type" value="Genomic_DNA"/>
</dbReference>
<evidence type="ECO:0000256" key="4">
    <source>
        <dbReference type="ARBA" id="ARBA00023136"/>
    </source>
</evidence>
<dbReference type="AlphaFoldDB" id="A0A4R6RP47"/>
<evidence type="ECO:0000313" key="6">
    <source>
        <dbReference type="EMBL" id="TDP88513.1"/>
    </source>
</evidence>
<organism evidence="6 7">
    <name type="scientific">Aquabacterium commune</name>
    <dbReference type="NCBI Taxonomy" id="70586"/>
    <lineage>
        <taxon>Bacteria</taxon>
        <taxon>Pseudomonadati</taxon>
        <taxon>Pseudomonadota</taxon>
        <taxon>Betaproteobacteria</taxon>
        <taxon>Burkholderiales</taxon>
        <taxon>Aquabacterium</taxon>
    </lineage>
</organism>
<dbReference type="Proteomes" id="UP000294593">
    <property type="component" value="Unassembled WGS sequence"/>
</dbReference>
<comment type="subcellular location">
    <subcellularLocation>
        <location evidence="1">Membrane</location>
        <topology evidence="1">Multi-pass membrane protein</topology>
    </subcellularLocation>
</comment>
<sequence>MIQRTERSGLRLWWALCLALALPTLLLNAALRTWLPQGSVPLDMAVTGWPPLAQALVMRPDAGLAQPVWVWWTTAWLHGSPPHLLRNLAGLALMAALGTLLRPSRPAALAGWLAWPLTQLGMLMQPSLGSYVGLSGVLHAGVTVLALHAAMAPSRQPMPRTLLHPLPRTLSPLAPSVTGLRLGGLALLSALAAKILMENPWGQALVASTSSAINVAPWAHLSGCAAGALVTGLLWVLAAGSRLARRCH</sequence>
<reference evidence="6 7" key="1">
    <citation type="submission" date="2019-03" db="EMBL/GenBank/DDBJ databases">
        <title>Genomic Encyclopedia of Type Strains, Phase IV (KMG-IV): sequencing the most valuable type-strain genomes for metagenomic binning, comparative biology and taxonomic classification.</title>
        <authorList>
            <person name="Goeker M."/>
        </authorList>
    </citation>
    <scope>NUCLEOTIDE SEQUENCE [LARGE SCALE GENOMIC DNA]</scope>
    <source>
        <strain evidence="6 7">DSM 11901</strain>
    </source>
</reference>
<dbReference type="GO" id="GO:0016020">
    <property type="term" value="C:membrane"/>
    <property type="evidence" value="ECO:0007669"/>
    <property type="project" value="UniProtKB-SubCell"/>
</dbReference>
<feature type="transmembrane region" description="Helical" evidence="5">
    <location>
        <begin position="173"/>
        <end position="197"/>
    </location>
</feature>
<evidence type="ECO:0000313" key="7">
    <source>
        <dbReference type="Proteomes" id="UP000294593"/>
    </source>
</evidence>
<dbReference type="InterPro" id="IPR035952">
    <property type="entry name" value="Rhomboid-like_sf"/>
</dbReference>
<proteinExistence type="predicted"/>
<dbReference type="Gene3D" id="1.20.1540.10">
    <property type="entry name" value="Rhomboid-like"/>
    <property type="match status" value="1"/>
</dbReference>
<feature type="transmembrane region" description="Helical" evidence="5">
    <location>
        <begin position="217"/>
        <end position="238"/>
    </location>
</feature>
<protein>
    <recommendedName>
        <fullName evidence="8">Rhomboid family GlyGly-CTERM serine protease</fullName>
    </recommendedName>
</protein>
<gene>
    <name evidence="6" type="ORF">EV672_101665</name>
</gene>
<feature type="transmembrane region" description="Helical" evidence="5">
    <location>
        <begin position="12"/>
        <end position="31"/>
    </location>
</feature>
<dbReference type="SUPFAM" id="SSF144091">
    <property type="entry name" value="Rhomboid-like"/>
    <property type="match status" value="1"/>
</dbReference>
<keyword evidence="3 5" id="KW-1133">Transmembrane helix</keyword>
<feature type="transmembrane region" description="Helical" evidence="5">
    <location>
        <begin position="131"/>
        <end position="152"/>
    </location>
</feature>
<accession>A0A4R6RP47</accession>
<evidence type="ECO:0000256" key="5">
    <source>
        <dbReference type="SAM" id="Phobius"/>
    </source>
</evidence>
<dbReference type="OrthoDB" id="9152313at2"/>
<evidence type="ECO:0008006" key="8">
    <source>
        <dbReference type="Google" id="ProtNLM"/>
    </source>
</evidence>
<comment type="caution">
    <text evidence="6">The sequence shown here is derived from an EMBL/GenBank/DDBJ whole genome shotgun (WGS) entry which is preliminary data.</text>
</comment>
<keyword evidence="2 5" id="KW-0812">Transmembrane</keyword>
<name>A0A4R6RP47_9BURK</name>
<evidence type="ECO:0000256" key="1">
    <source>
        <dbReference type="ARBA" id="ARBA00004141"/>
    </source>
</evidence>
<keyword evidence="4 5" id="KW-0472">Membrane</keyword>
<evidence type="ECO:0000256" key="3">
    <source>
        <dbReference type="ARBA" id="ARBA00022989"/>
    </source>
</evidence>
<keyword evidence="7" id="KW-1185">Reference proteome</keyword>
<dbReference type="RefSeq" id="WP_133606161.1">
    <property type="nucleotide sequence ID" value="NZ_SNXW01000001.1"/>
</dbReference>
<evidence type="ECO:0000256" key="2">
    <source>
        <dbReference type="ARBA" id="ARBA00022692"/>
    </source>
</evidence>